<dbReference type="GO" id="GO:0016987">
    <property type="term" value="F:sigma factor activity"/>
    <property type="evidence" value="ECO:0007669"/>
    <property type="project" value="UniProtKB-KW"/>
</dbReference>
<reference evidence="7" key="1">
    <citation type="submission" date="2023-03" db="EMBL/GenBank/DDBJ databases">
        <title>Andean soil-derived lignocellulolytic bacterial consortium as a source of novel taxa and putative plastic-active enzymes.</title>
        <authorList>
            <person name="Diaz-Garcia L."/>
            <person name="Chuvochina M."/>
            <person name="Feuerriegel G."/>
            <person name="Bunk B."/>
            <person name="Sproer C."/>
            <person name="Streit W.R."/>
            <person name="Rodriguez L.M."/>
            <person name="Overmann J."/>
            <person name="Jimenez D.J."/>
        </authorList>
    </citation>
    <scope>NUCLEOTIDE SEQUENCE</scope>
    <source>
        <strain evidence="7">MAG 7</strain>
    </source>
</reference>
<dbReference type="Proteomes" id="UP001220610">
    <property type="component" value="Chromosome"/>
</dbReference>
<keyword evidence="2" id="KW-0805">Transcription regulation</keyword>
<dbReference type="InterPro" id="IPR013324">
    <property type="entry name" value="RNA_pol_sigma_r3/r4-like"/>
</dbReference>
<dbReference type="SUPFAM" id="SSF88659">
    <property type="entry name" value="Sigma3 and sigma4 domains of RNA polymerase sigma factors"/>
    <property type="match status" value="1"/>
</dbReference>
<dbReference type="EMBL" id="CP119311">
    <property type="protein sequence ID" value="WEK37512.1"/>
    <property type="molecule type" value="Genomic_DNA"/>
</dbReference>
<name>A0AAJ5WVR6_9BACT</name>
<dbReference type="AlphaFoldDB" id="A0AAJ5WVR6"/>
<protein>
    <submittedName>
        <fullName evidence="7">Sigma-70 family RNA polymerase sigma factor</fullName>
    </submittedName>
</protein>
<dbReference type="GO" id="GO:0006352">
    <property type="term" value="P:DNA-templated transcription initiation"/>
    <property type="evidence" value="ECO:0007669"/>
    <property type="project" value="InterPro"/>
</dbReference>
<evidence type="ECO:0000259" key="6">
    <source>
        <dbReference type="Pfam" id="PF08281"/>
    </source>
</evidence>
<dbReference type="InterPro" id="IPR036388">
    <property type="entry name" value="WH-like_DNA-bd_sf"/>
</dbReference>
<dbReference type="Gene3D" id="1.10.10.10">
    <property type="entry name" value="Winged helix-like DNA-binding domain superfamily/Winged helix DNA-binding domain"/>
    <property type="match status" value="1"/>
</dbReference>
<sequence length="194" mass="22473">MPNQPANNDHDLLVLAGKGDPAAFAELFHRYARLVYSFLYEHTDSAQLANDLLQEVFTRLWITRESLPAIRNISAYLYTITRNQVMNELKKKIRERQRLQQWTQQQEVADAEADRWWVQQLDLLDQAISQLPEQQQRAWLLSRREGLSYVEIAGSMGLSRETVKKYIGYANAAIIKFVSERAGLALALFLYKIS</sequence>
<proteinExistence type="inferred from homology"/>
<keyword evidence="3" id="KW-0731">Sigma factor</keyword>
<comment type="similarity">
    <text evidence="1">Belongs to the sigma-70 factor family. ECF subfamily.</text>
</comment>
<dbReference type="InterPro" id="IPR007627">
    <property type="entry name" value="RNA_pol_sigma70_r2"/>
</dbReference>
<dbReference type="SUPFAM" id="SSF88946">
    <property type="entry name" value="Sigma2 domain of RNA polymerase sigma factors"/>
    <property type="match status" value="1"/>
</dbReference>
<gene>
    <name evidence="7" type="ORF">P0Y53_08355</name>
</gene>
<dbReference type="InterPro" id="IPR014284">
    <property type="entry name" value="RNA_pol_sigma-70_dom"/>
</dbReference>
<dbReference type="InterPro" id="IPR039425">
    <property type="entry name" value="RNA_pol_sigma-70-like"/>
</dbReference>
<dbReference type="Gene3D" id="1.10.1740.10">
    <property type="match status" value="1"/>
</dbReference>
<feature type="domain" description="RNA polymerase sigma factor 70 region 4 type 2" evidence="6">
    <location>
        <begin position="122"/>
        <end position="167"/>
    </location>
</feature>
<evidence type="ECO:0000313" key="7">
    <source>
        <dbReference type="EMBL" id="WEK37512.1"/>
    </source>
</evidence>
<evidence type="ECO:0000313" key="8">
    <source>
        <dbReference type="Proteomes" id="UP001220610"/>
    </source>
</evidence>
<dbReference type="Pfam" id="PF04542">
    <property type="entry name" value="Sigma70_r2"/>
    <property type="match status" value="1"/>
</dbReference>
<evidence type="ECO:0000259" key="5">
    <source>
        <dbReference type="Pfam" id="PF04542"/>
    </source>
</evidence>
<dbReference type="PANTHER" id="PTHR43133">
    <property type="entry name" value="RNA POLYMERASE ECF-TYPE SIGMA FACTO"/>
    <property type="match status" value="1"/>
</dbReference>
<evidence type="ECO:0000256" key="3">
    <source>
        <dbReference type="ARBA" id="ARBA00023082"/>
    </source>
</evidence>
<evidence type="ECO:0000256" key="2">
    <source>
        <dbReference type="ARBA" id="ARBA00023015"/>
    </source>
</evidence>
<dbReference type="GO" id="GO:0003677">
    <property type="term" value="F:DNA binding"/>
    <property type="evidence" value="ECO:0007669"/>
    <property type="project" value="InterPro"/>
</dbReference>
<dbReference type="InterPro" id="IPR013249">
    <property type="entry name" value="RNA_pol_sigma70_r4_t2"/>
</dbReference>
<evidence type="ECO:0000256" key="4">
    <source>
        <dbReference type="ARBA" id="ARBA00023163"/>
    </source>
</evidence>
<dbReference type="PANTHER" id="PTHR43133:SF46">
    <property type="entry name" value="RNA POLYMERASE SIGMA-70 FACTOR ECF SUBFAMILY"/>
    <property type="match status" value="1"/>
</dbReference>
<evidence type="ECO:0000256" key="1">
    <source>
        <dbReference type="ARBA" id="ARBA00010641"/>
    </source>
</evidence>
<dbReference type="InterPro" id="IPR013325">
    <property type="entry name" value="RNA_pol_sigma_r2"/>
</dbReference>
<keyword evidence="4" id="KW-0804">Transcription</keyword>
<dbReference type="Pfam" id="PF08281">
    <property type="entry name" value="Sigma70_r4_2"/>
    <property type="match status" value="1"/>
</dbReference>
<dbReference type="CDD" id="cd06171">
    <property type="entry name" value="Sigma70_r4"/>
    <property type="match status" value="1"/>
</dbReference>
<feature type="domain" description="RNA polymerase sigma-70 region 2" evidence="5">
    <location>
        <begin position="27"/>
        <end position="92"/>
    </location>
</feature>
<organism evidence="7 8">
    <name type="scientific">Candidatus Pseudobacter hemicellulosilyticus</name>
    <dbReference type="NCBI Taxonomy" id="3121375"/>
    <lineage>
        <taxon>Bacteria</taxon>
        <taxon>Pseudomonadati</taxon>
        <taxon>Bacteroidota</taxon>
        <taxon>Chitinophagia</taxon>
        <taxon>Chitinophagales</taxon>
        <taxon>Chitinophagaceae</taxon>
        <taxon>Pseudobacter</taxon>
    </lineage>
</organism>
<dbReference type="NCBIfam" id="TIGR02937">
    <property type="entry name" value="sigma70-ECF"/>
    <property type="match status" value="1"/>
</dbReference>
<accession>A0AAJ5WVR6</accession>